<proteinExistence type="predicted"/>
<dbReference type="AlphaFoldDB" id="A0A0R1KBB3"/>
<comment type="caution">
    <text evidence="2">The sequence shown here is derived from an EMBL/GenBank/DDBJ whole genome shotgun (WGS) entry which is preliminary data.</text>
</comment>
<dbReference type="PATRIC" id="fig|1423775.4.peg.1130"/>
<keyword evidence="1" id="KW-0472">Membrane</keyword>
<dbReference type="STRING" id="1423775.FD03_GL001101"/>
<keyword evidence="1" id="KW-1133">Transmembrane helix</keyword>
<evidence type="ECO:0000256" key="1">
    <source>
        <dbReference type="SAM" id="Phobius"/>
    </source>
</evidence>
<dbReference type="OrthoDB" id="9812495at2"/>
<dbReference type="EMBL" id="AZDZ01000002">
    <property type="protein sequence ID" value="KRK80966.1"/>
    <property type="molecule type" value="Genomic_DNA"/>
</dbReference>
<feature type="transmembrane region" description="Helical" evidence="1">
    <location>
        <begin position="24"/>
        <end position="50"/>
    </location>
</feature>
<name>A0A0R1KBB3_9LACO</name>
<dbReference type="Proteomes" id="UP000051248">
    <property type="component" value="Unassembled WGS sequence"/>
</dbReference>
<evidence type="ECO:0000313" key="2">
    <source>
        <dbReference type="EMBL" id="KRK80966.1"/>
    </source>
</evidence>
<sequence>MLGFILLFIKLTLLVVNHFFRLDLLAFTGVANFVSTVVPIALMVIGAIGWEMNTDNYERLKNYHD</sequence>
<keyword evidence="1" id="KW-0812">Transmembrane</keyword>
<reference evidence="2 3" key="1">
    <citation type="journal article" date="2015" name="Genome Announc.">
        <title>Expanding the biotechnology potential of lactobacilli through comparative genomics of 213 strains and associated genera.</title>
        <authorList>
            <person name="Sun Z."/>
            <person name="Harris H.M."/>
            <person name="McCann A."/>
            <person name="Guo C."/>
            <person name="Argimon S."/>
            <person name="Zhang W."/>
            <person name="Yang X."/>
            <person name="Jeffery I.B."/>
            <person name="Cooney J.C."/>
            <person name="Kagawa T.F."/>
            <person name="Liu W."/>
            <person name="Song Y."/>
            <person name="Salvetti E."/>
            <person name="Wrobel A."/>
            <person name="Rasinkangas P."/>
            <person name="Parkhill J."/>
            <person name="Rea M.C."/>
            <person name="O'Sullivan O."/>
            <person name="Ritari J."/>
            <person name="Douillard F.P."/>
            <person name="Paul Ross R."/>
            <person name="Yang R."/>
            <person name="Briner A.E."/>
            <person name="Felis G.E."/>
            <person name="de Vos W.M."/>
            <person name="Barrangou R."/>
            <person name="Klaenhammer T.R."/>
            <person name="Caufield P.W."/>
            <person name="Cui Y."/>
            <person name="Zhang H."/>
            <person name="O'Toole P.W."/>
        </authorList>
    </citation>
    <scope>NUCLEOTIDE SEQUENCE [LARGE SCALE GENOMIC DNA]</scope>
    <source>
        <strain evidence="2 3">DSM 19682</strain>
    </source>
</reference>
<dbReference type="RefSeq" id="WP_025023553.1">
    <property type="nucleotide sequence ID" value="NZ_AZDZ01000002.1"/>
</dbReference>
<accession>A0A0R1KBB3</accession>
<evidence type="ECO:0000313" key="3">
    <source>
        <dbReference type="Proteomes" id="UP000051248"/>
    </source>
</evidence>
<keyword evidence="3" id="KW-1185">Reference proteome</keyword>
<protein>
    <submittedName>
        <fullName evidence="2">Uncharacterized protein</fullName>
    </submittedName>
</protein>
<organism evidence="2 3">
    <name type="scientific">Companilactobacillus nodensis DSM 19682 = JCM 14932 = NBRC 107160</name>
    <dbReference type="NCBI Taxonomy" id="1423775"/>
    <lineage>
        <taxon>Bacteria</taxon>
        <taxon>Bacillati</taxon>
        <taxon>Bacillota</taxon>
        <taxon>Bacilli</taxon>
        <taxon>Lactobacillales</taxon>
        <taxon>Lactobacillaceae</taxon>
        <taxon>Companilactobacillus</taxon>
    </lineage>
</organism>
<gene>
    <name evidence="2" type="ORF">FD03_GL001101</name>
</gene>